<dbReference type="SUPFAM" id="SSF49363">
    <property type="entry name" value="Purple acid phosphatase, N-terminal domain"/>
    <property type="match status" value="1"/>
</dbReference>
<evidence type="ECO:0000313" key="8">
    <source>
        <dbReference type="WBParaSite" id="SPAL_0000638300.1"/>
    </source>
</evidence>
<keyword evidence="2" id="KW-0325">Glycoprotein</keyword>
<feature type="domain" description="Purple acid phosphatase C-terminal" evidence="5">
    <location>
        <begin position="363"/>
        <end position="426"/>
    </location>
</feature>
<dbReference type="InterPro" id="IPR004843">
    <property type="entry name" value="Calcineurin-like_PHP"/>
</dbReference>
<dbReference type="AlphaFoldDB" id="A0A0N5BKC4"/>
<dbReference type="PANTHER" id="PTHR45867">
    <property type="entry name" value="PURPLE ACID PHOSPHATASE"/>
    <property type="match status" value="1"/>
</dbReference>
<feature type="domain" description="Calcineurin-like phosphoesterase" evidence="4">
    <location>
        <begin position="131"/>
        <end position="339"/>
    </location>
</feature>
<name>A0A0N5BKC4_STREA</name>
<dbReference type="InterPro" id="IPR008963">
    <property type="entry name" value="Purple_acid_Pase-like_N"/>
</dbReference>
<dbReference type="Gene3D" id="3.60.21.10">
    <property type="match status" value="1"/>
</dbReference>
<sequence length="503" mass="58321">MKKCSITLFFYSLIFIFPAIVLTADIAPRHVHLSLNNDPQSMVFAWITFDSLPKSSVPIVKYGKDPNSLTNTVTGSYSIFIYHGIVRYMYRATASNLDYDKRYYYAVGIEGNLSKTFTFKTFPQGNNVPLRICIFGDLGIVNDVSMMPLRTAGLRGDFDMIVHVGDLAYDLHTNDGRLGDEYMELMEPLISSMPYMVIAGNHEYDWEAKNFENYERRFNMPTNGDGKNQYYSFGVGPIQFVGVSTEFYGFFYDFGIQPVLDQYSWLEKELQKANANRNNRPWLMTYQHRPFYCSNENSMECDAFENRVIRTGYLNMPGLEPLYGKYGVDVNWSGHEHSYERMFPVYDRKLYNTDPDPYHNAKATTYIITGSAGCHSYQAAFGNPSPFSAKRLNKYGYTVMHIKNMTHLYFEQIDTQVTGTNTVVDSWWMSKDIGYVIKDDIRENAGFVNLQVEYTDVPVFIRKLCAGRSARCRKIFSQDTNRYSRRNEEQENKYSKYKYDVVY</sequence>
<evidence type="ECO:0000256" key="3">
    <source>
        <dbReference type="RuleBase" id="RU361203"/>
    </source>
</evidence>
<evidence type="ECO:0000259" key="6">
    <source>
        <dbReference type="Pfam" id="PF16656"/>
    </source>
</evidence>
<evidence type="ECO:0000313" key="7">
    <source>
        <dbReference type="Proteomes" id="UP000046392"/>
    </source>
</evidence>
<keyword evidence="3" id="KW-0378">Hydrolase</keyword>
<evidence type="ECO:0000259" key="5">
    <source>
        <dbReference type="Pfam" id="PF14008"/>
    </source>
</evidence>
<evidence type="ECO:0000256" key="1">
    <source>
        <dbReference type="ARBA" id="ARBA00022729"/>
    </source>
</evidence>
<feature type="chain" id="PRO_5005733520" description="Purple acid phosphatase" evidence="3">
    <location>
        <begin position="24"/>
        <end position="503"/>
    </location>
</feature>
<dbReference type="CDD" id="cd00839">
    <property type="entry name" value="MPP_PAPs"/>
    <property type="match status" value="1"/>
</dbReference>
<evidence type="ECO:0000256" key="2">
    <source>
        <dbReference type="ARBA" id="ARBA00023180"/>
    </source>
</evidence>
<reference evidence="8" key="1">
    <citation type="submission" date="2017-02" db="UniProtKB">
        <authorList>
            <consortium name="WormBaseParasite"/>
        </authorList>
    </citation>
    <scope>IDENTIFICATION</scope>
</reference>
<dbReference type="InterPro" id="IPR041792">
    <property type="entry name" value="MPP_PAP"/>
</dbReference>
<dbReference type="WBParaSite" id="SPAL_0000638300.1">
    <property type="protein sequence ID" value="SPAL_0000638300.1"/>
    <property type="gene ID" value="SPAL_0000638300"/>
</dbReference>
<dbReference type="GO" id="GO:0003993">
    <property type="term" value="F:acid phosphatase activity"/>
    <property type="evidence" value="ECO:0007669"/>
    <property type="project" value="UniProtKB-EC"/>
</dbReference>
<dbReference type="SUPFAM" id="SSF56300">
    <property type="entry name" value="Metallo-dependent phosphatases"/>
    <property type="match status" value="1"/>
</dbReference>
<dbReference type="InterPro" id="IPR029052">
    <property type="entry name" value="Metallo-depent_PP-like"/>
</dbReference>
<dbReference type="Proteomes" id="UP000046392">
    <property type="component" value="Unplaced"/>
</dbReference>
<keyword evidence="7" id="KW-1185">Reference proteome</keyword>
<dbReference type="InterPro" id="IPR025733">
    <property type="entry name" value="PAPs_C"/>
</dbReference>
<protein>
    <recommendedName>
        <fullName evidence="3">Purple acid phosphatase</fullName>
        <ecNumber evidence="3">3.1.3.2</ecNumber>
    </recommendedName>
</protein>
<dbReference type="Pfam" id="PF16656">
    <property type="entry name" value="Pur_ac_phosph_N"/>
    <property type="match status" value="1"/>
</dbReference>
<organism evidence="7 8">
    <name type="scientific">Strongyloides papillosus</name>
    <name type="common">Intestinal threadworm</name>
    <dbReference type="NCBI Taxonomy" id="174720"/>
    <lineage>
        <taxon>Eukaryota</taxon>
        <taxon>Metazoa</taxon>
        <taxon>Ecdysozoa</taxon>
        <taxon>Nematoda</taxon>
        <taxon>Chromadorea</taxon>
        <taxon>Rhabditida</taxon>
        <taxon>Tylenchina</taxon>
        <taxon>Panagrolaimomorpha</taxon>
        <taxon>Strongyloidoidea</taxon>
        <taxon>Strongyloididae</taxon>
        <taxon>Strongyloides</taxon>
    </lineage>
</organism>
<accession>A0A0N5BKC4</accession>
<comment type="similarity">
    <text evidence="3">Belongs to the metallophosphoesterase superfamily. Purple acid phosphatase family.</text>
</comment>
<proteinExistence type="inferred from homology"/>
<dbReference type="STRING" id="174720.A0A0N5BKC4"/>
<feature type="domain" description="Purple acid phosphatase N-terminal" evidence="6">
    <location>
        <begin position="28"/>
        <end position="121"/>
    </location>
</feature>
<comment type="catalytic activity">
    <reaction evidence="3">
        <text>a phosphate monoester + H2O = an alcohol + phosphate</text>
        <dbReference type="Rhea" id="RHEA:15017"/>
        <dbReference type="ChEBI" id="CHEBI:15377"/>
        <dbReference type="ChEBI" id="CHEBI:30879"/>
        <dbReference type="ChEBI" id="CHEBI:43474"/>
        <dbReference type="ChEBI" id="CHEBI:67140"/>
        <dbReference type="EC" id="3.1.3.2"/>
    </reaction>
</comment>
<feature type="signal peptide" evidence="3">
    <location>
        <begin position="1"/>
        <end position="23"/>
    </location>
</feature>
<dbReference type="Pfam" id="PF00149">
    <property type="entry name" value="Metallophos"/>
    <property type="match status" value="1"/>
</dbReference>
<dbReference type="GO" id="GO:0046872">
    <property type="term" value="F:metal ion binding"/>
    <property type="evidence" value="ECO:0007669"/>
    <property type="project" value="InterPro"/>
</dbReference>
<keyword evidence="1 3" id="KW-0732">Signal</keyword>
<dbReference type="Gene3D" id="2.60.40.380">
    <property type="entry name" value="Purple acid phosphatase-like, N-terminal"/>
    <property type="match status" value="1"/>
</dbReference>
<dbReference type="InterPro" id="IPR015914">
    <property type="entry name" value="PAPs_N"/>
</dbReference>
<dbReference type="EC" id="3.1.3.2" evidence="3"/>
<dbReference type="Pfam" id="PF14008">
    <property type="entry name" value="Metallophos_C"/>
    <property type="match status" value="1"/>
</dbReference>
<evidence type="ECO:0000259" key="4">
    <source>
        <dbReference type="Pfam" id="PF00149"/>
    </source>
</evidence>
<dbReference type="PANTHER" id="PTHR45867:SF10">
    <property type="entry name" value="PURPLE ACID PHOSPHATASE"/>
    <property type="match status" value="1"/>
</dbReference>